<evidence type="ECO:0000313" key="3">
    <source>
        <dbReference type="Proteomes" id="UP000476176"/>
    </source>
</evidence>
<dbReference type="AlphaFoldDB" id="A0A6G0QNA3"/>
<evidence type="ECO:0000313" key="2">
    <source>
        <dbReference type="EMBL" id="KAE9294138.1"/>
    </source>
</evidence>
<protein>
    <submittedName>
        <fullName evidence="2">Uncharacterized protein</fullName>
    </submittedName>
</protein>
<dbReference type="Proteomes" id="UP000486351">
    <property type="component" value="Unassembled WGS sequence"/>
</dbReference>
<reference evidence="3 4" key="1">
    <citation type="submission" date="2018-09" db="EMBL/GenBank/DDBJ databases">
        <title>Genomic investigation of the strawberry pathogen Phytophthora fragariae indicates pathogenicity is determined by transcriptional variation in three key races.</title>
        <authorList>
            <person name="Adams T.M."/>
            <person name="Armitage A.D."/>
            <person name="Sobczyk M.K."/>
            <person name="Bates H.J."/>
            <person name="Dunwell J.M."/>
            <person name="Nellist C.F."/>
            <person name="Harrison R.J."/>
        </authorList>
    </citation>
    <scope>NUCLEOTIDE SEQUENCE [LARGE SCALE GENOMIC DNA]</scope>
    <source>
        <strain evidence="1 3">BC-23</strain>
        <strain evidence="2 4">NOV-77</strain>
    </source>
</reference>
<comment type="caution">
    <text evidence="2">The sequence shown here is derived from an EMBL/GenBank/DDBJ whole genome shotgun (WGS) entry which is preliminary data.</text>
</comment>
<sequence>MRFLEFSGWGWQLRRRRRPRLWAAGIAHAAISAWTHVPLRPAAATSTARSATASEATHCLHCNAIHTGRSHHEGCPWSRDT</sequence>
<name>A0A6G0QNA3_9STRA</name>
<evidence type="ECO:0000313" key="4">
    <source>
        <dbReference type="Proteomes" id="UP000486351"/>
    </source>
</evidence>
<evidence type="ECO:0000313" key="1">
    <source>
        <dbReference type="EMBL" id="KAE9188128.1"/>
    </source>
</evidence>
<gene>
    <name evidence="1" type="ORF">PF004_g22593</name>
    <name evidence="2" type="ORF">PF008_g24626</name>
</gene>
<proteinExistence type="predicted"/>
<dbReference type="Proteomes" id="UP000476176">
    <property type="component" value="Unassembled WGS sequence"/>
</dbReference>
<dbReference type="EMBL" id="QXFY01002659">
    <property type="protein sequence ID" value="KAE9294138.1"/>
    <property type="molecule type" value="Genomic_DNA"/>
</dbReference>
<accession>A0A6G0QNA3</accession>
<organism evidence="2 4">
    <name type="scientific">Phytophthora fragariae</name>
    <dbReference type="NCBI Taxonomy" id="53985"/>
    <lineage>
        <taxon>Eukaryota</taxon>
        <taxon>Sar</taxon>
        <taxon>Stramenopiles</taxon>
        <taxon>Oomycota</taxon>
        <taxon>Peronosporomycetes</taxon>
        <taxon>Peronosporales</taxon>
        <taxon>Peronosporaceae</taxon>
        <taxon>Phytophthora</taxon>
    </lineage>
</organism>
<dbReference type="EMBL" id="QXGC01002286">
    <property type="protein sequence ID" value="KAE9188128.1"/>
    <property type="molecule type" value="Genomic_DNA"/>
</dbReference>